<feature type="chain" id="PRO_5016886433" evidence="1">
    <location>
        <begin position="27"/>
        <end position="210"/>
    </location>
</feature>
<dbReference type="RefSeq" id="WP_115857490.1">
    <property type="nucleotide sequence ID" value="NZ_QTSU01000001.1"/>
</dbReference>
<feature type="signal peptide" evidence="1">
    <location>
        <begin position="1"/>
        <end position="26"/>
    </location>
</feature>
<protein>
    <submittedName>
        <fullName evidence="2">Uncharacterized protein</fullName>
    </submittedName>
</protein>
<dbReference type="AlphaFoldDB" id="A0A371K2C6"/>
<sequence length="210" mass="23096">MWNNRISPWVCGTGVALALLAAAAGASSFTHYGPIYSNYKKAGDAGGGCISGSIGTTLPGKNFNVIVTFASEANAESNLKRGYFGFTTLDKRHDFDDGQERASVFRMCLKPGHYQLVGMNAQDSYNTQRVHVPFKVEAGKHYYLGSFVFHRATVASSKCNRTMLPLFVEVRDEHERDLPVIMKPGKSVGIEPEVRLIDPASGHPYFQRCL</sequence>
<evidence type="ECO:0000313" key="2">
    <source>
        <dbReference type="EMBL" id="RDZ28048.1"/>
    </source>
</evidence>
<reference evidence="2 3" key="1">
    <citation type="submission" date="2018-08" db="EMBL/GenBank/DDBJ databases">
        <title>Lysobacter sp. zong2l5, whole genome shotgun sequence.</title>
        <authorList>
            <person name="Zhang X."/>
            <person name="Feng G."/>
            <person name="Zhu H."/>
        </authorList>
    </citation>
    <scope>NUCLEOTIDE SEQUENCE [LARGE SCALE GENOMIC DNA]</scope>
    <source>
        <strain evidence="3">zong2l5</strain>
    </source>
</reference>
<evidence type="ECO:0000313" key="3">
    <source>
        <dbReference type="Proteomes" id="UP000264492"/>
    </source>
</evidence>
<dbReference type="EMBL" id="QTSU01000001">
    <property type="protein sequence ID" value="RDZ28048.1"/>
    <property type="molecule type" value="Genomic_DNA"/>
</dbReference>
<gene>
    <name evidence="2" type="ORF">DX914_02565</name>
</gene>
<organism evidence="2 3">
    <name type="scientific">Lysobacter silvisoli</name>
    <dbReference type="NCBI Taxonomy" id="2293254"/>
    <lineage>
        <taxon>Bacteria</taxon>
        <taxon>Pseudomonadati</taxon>
        <taxon>Pseudomonadota</taxon>
        <taxon>Gammaproteobacteria</taxon>
        <taxon>Lysobacterales</taxon>
        <taxon>Lysobacteraceae</taxon>
        <taxon>Lysobacter</taxon>
    </lineage>
</organism>
<keyword evidence="3" id="KW-1185">Reference proteome</keyword>
<name>A0A371K2C6_9GAMM</name>
<accession>A0A371K2C6</accession>
<evidence type="ECO:0000256" key="1">
    <source>
        <dbReference type="SAM" id="SignalP"/>
    </source>
</evidence>
<dbReference type="Proteomes" id="UP000264492">
    <property type="component" value="Unassembled WGS sequence"/>
</dbReference>
<dbReference type="OrthoDB" id="6965932at2"/>
<comment type="caution">
    <text evidence="2">The sequence shown here is derived from an EMBL/GenBank/DDBJ whole genome shotgun (WGS) entry which is preliminary data.</text>
</comment>
<keyword evidence="1" id="KW-0732">Signal</keyword>
<proteinExistence type="predicted"/>